<evidence type="ECO:0000256" key="3">
    <source>
        <dbReference type="SAM" id="Phobius"/>
    </source>
</evidence>
<dbReference type="Pfam" id="PF25954">
    <property type="entry name" value="Beta-barrel_RND_2"/>
    <property type="match status" value="1"/>
</dbReference>
<evidence type="ECO:0000256" key="2">
    <source>
        <dbReference type="SAM" id="Coils"/>
    </source>
</evidence>
<dbReference type="Pfam" id="PF25973">
    <property type="entry name" value="BSH_CzcB"/>
    <property type="match status" value="1"/>
</dbReference>
<feature type="domain" description="CusB-like beta-barrel" evidence="4">
    <location>
        <begin position="257"/>
        <end position="327"/>
    </location>
</feature>
<comment type="similarity">
    <text evidence="1">Belongs to the membrane fusion protein (MFP) (TC 8.A.1) family.</text>
</comment>
<keyword evidence="3" id="KW-0472">Membrane</keyword>
<dbReference type="InterPro" id="IPR006143">
    <property type="entry name" value="RND_pump_MFP"/>
</dbReference>
<keyword evidence="8" id="KW-1185">Reference proteome</keyword>
<dbReference type="GO" id="GO:0015562">
    <property type="term" value="F:efflux transmembrane transporter activity"/>
    <property type="evidence" value="ECO:0007669"/>
    <property type="project" value="TreeGrafter"/>
</dbReference>
<evidence type="ECO:0000259" key="4">
    <source>
        <dbReference type="Pfam" id="PF25954"/>
    </source>
</evidence>
<dbReference type="AlphaFoldDB" id="A0A4Y8ZRP6"/>
<dbReference type="OrthoDB" id="7422354at2"/>
<dbReference type="InterPro" id="IPR058647">
    <property type="entry name" value="BSH_CzcB-like"/>
</dbReference>
<dbReference type="Proteomes" id="UP000298213">
    <property type="component" value="Unassembled WGS sequence"/>
</dbReference>
<organism evidence="7 8">
    <name type="scientific">Sphingomonas parva</name>
    <dbReference type="NCBI Taxonomy" id="2555898"/>
    <lineage>
        <taxon>Bacteria</taxon>
        <taxon>Pseudomonadati</taxon>
        <taxon>Pseudomonadota</taxon>
        <taxon>Alphaproteobacteria</taxon>
        <taxon>Sphingomonadales</taxon>
        <taxon>Sphingomonadaceae</taxon>
        <taxon>Sphingomonas</taxon>
    </lineage>
</organism>
<proteinExistence type="inferred from homology"/>
<comment type="caution">
    <text evidence="7">The sequence shown here is derived from an EMBL/GenBank/DDBJ whole genome shotgun (WGS) entry which is preliminary data.</text>
</comment>
<dbReference type="NCBIfam" id="TIGR01730">
    <property type="entry name" value="RND_mfp"/>
    <property type="match status" value="1"/>
</dbReference>
<feature type="coiled-coil region" evidence="2">
    <location>
        <begin position="148"/>
        <end position="175"/>
    </location>
</feature>
<dbReference type="Gene3D" id="2.40.30.170">
    <property type="match status" value="1"/>
</dbReference>
<dbReference type="GO" id="GO:1990281">
    <property type="term" value="C:efflux pump complex"/>
    <property type="evidence" value="ECO:0007669"/>
    <property type="project" value="TreeGrafter"/>
</dbReference>
<keyword evidence="2" id="KW-0175">Coiled coil</keyword>
<keyword evidence="3" id="KW-1133">Transmembrane helix</keyword>
<dbReference type="Pfam" id="PF25967">
    <property type="entry name" value="RND-MFP_C"/>
    <property type="match status" value="1"/>
</dbReference>
<dbReference type="PANTHER" id="PTHR30469">
    <property type="entry name" value="MULTIDRUG RESISTANCE PROTEIN MDTA"/>
    <property type="match status" value="1"/>
</dbReference>
<dbReference type="SUPFAM" id="SSF111369">
    <property type="entry name" value="HlyD-like secretion proteins"/>
    <property type="match status" value="1"/>
</dbReference>
<dbReference type="RefSeq" id="WP_135088113.1">
    <property type="nucleotide sequence ID" value="NZ_SPDV01000030.1"/>
</dbReference>
<reference evidence="7 8" key="1">
    <citation type="submission" date="2019-03" db="EMBL/GenBank/DDBJ databases">
        <title>Genome sequence of Sphingomonas sp. 17J27-24.</title>
        <authorList>
            <person name="Kim M."/>
            <person name="Maeng S."/>
            <person name="Sathiyaraj S."/>
        </authorList>
    </citation>
    <scope>NUCLEOTIDE SEQUENCE [LARGE SCALE GENOMIC DNA]</scope>
    <source>
        <strain evidence="7 8">17J27-24</strain>
    </source>
</reference>
<gene>
    <name evidence="7" type="ORF">E2493_14705</name>
</gene>
<accession>A0A4Y8ZRP6</accession>
<dbReference type="InterPro" id="IPR058792">
    <property type="entry name" value="Beta-barrel_RND_2"/>
</dbReference>
<evidence type="ECO:0000259" key="6">
    <source>
        <dbReference type="Pfam" id="PF25973"/>
    </source>
</evidence>
<evidence type="ECO:0000313" key="7">
    <source>
        <dbReference type="EMBL" id="TFI57459.1"/>
    </source>
</evidence>
<dbReference type="Gene3D" id="2.40.50.100">
    <property type="match status" value="1"/>
</dbReference>
<dbReference type="PANTHER" id="PTHR30469:SF15">
    <property type="entry name" value="HLYD FAMILY OF SECRETION PROTEINS"/>
    <property type="match status" value="1"/>
</dbReference>
<protein>
    <submittedName>
        <fullName evidence="7">Efflux RND transporter periplasmic adaptor subunit</fullName>
    </submittedName>
</protein>
<feature type="domain" description="Multidrug resistance protein MdtA-like C-terminal permuted SH3" evidence="5">
    <location>
        <begin position="334"/>
        <end position="388"/>
    </location>
</feature>
<evidence type="ECO:0000259" key="5">
    <source>
        <dbReference type="Pfam" id="PF25967"/>
    </source>
</evidence>
<dbReference type="Gene3D" id="2.40.420.20">
    <property type="match status" value="1"/>
</dbReference>
<sequence length="408" mass="42760">MNVQQGKWSSDALEVEQIDDVTLARRRKRRNIILAAAAALVLIVVAVFLFGRGKPAGDETKVAVNVEGGAPGGPGNGQMPRVSVMVPGRQQVVREISATGSLAARRDMPVGIAGEGGMVTRVLVEPGQWVGAGQTLAVIERSVQSQEAQQLAASIEVARADARLAQQELERAQALVSRGFVSKADVERRLATRDAANARVRVAQAQLGAARARIGRLDVRAPAAGLVLARNVEAGQVVSGGSGALFRIAQGGELELRARLSQEDLARVSVGVPATVTPVGSSQSFQGRVWQVAPMIDPQTRQGDARIAVAYNSVLRPGGFASATIRAGAFDAPLLPESAVQSDDKGNFVYILDDKNQTVRRDITVGEVSDQGVAVMAGLNGTERVVQSAGAFLNPGQKVIPVRAAAAR</sequence>
<feature type="domain" description="CzcB-like barrel-sandwich hybrid" evidence="6">
    <location>
        <begin position="116"/>
        <end position="249"/>
    </location>
</feature>
<evidence type="ECO:0000313" key="8">
    <source>
        <dbReference type="Proteomes" id="UP000298213"/>
    </source>
</evidence>
<keyword evidence="3" id="KW-0812">Transmembrane</keyword>
<dbReference type="InterPro" id="IPR058627">
    <property type="entry name" value="MdtA-like_C"/>
</dbReference>
<dbReference type="EMBL" id="SPDV01000030">
    <property type="protein sequence ID" value="TFI57459.1"/>
    <property type="molecule type" value="Genomic_DNA"/>
</dbReference>
<feature type="transmembrane region" description="Helical" evidence="3">
    <location>
        <begin position="32"/>
        <end position="51"/>
    </location>
</feature>
<evidence type="ECO:0000256" key="1">
    <source>
        <dbReference type="ARBA" id="ARBA00009477"/>
    </source>
</evidence>
<name>A0A4Y8ZRP6_9SPHN</name>
<dbReference type="Gene3D" id="1.10.287.470">
    <property type="entry name" value="Helix hairpin bin"/>
    <property type="match status" value="1"/>
</dbReference>